<dbReference type="Proteomes" id="UP000054007">
    <property type="component" value="Unassembled WGS sequence"/>
</dbReference>
<name>A0A0D7B1M3_9AGAR</name>
<dbReference type="InterPro" id="IPR018466">
    <property type="entry name" value="Kre9/Knh1-like_N"/>
</dbReference>
<evidence type="ECO:0000313" key="5">
    <source>
        <dbReference type="EMBL" id="KIY64064.1"/>
    </source>
</evidence>
<dbReference type="PROSITE" id="PS51257">
    <property type="entry name" value="PROKAR_LIPOPROTEIN"/>
    <property type="match status" value="1"/>
</dbReference>
<dbReference type="InterPro" id="IPR052982">
    <property type="entry name" value="SRP1/TIP1-like"/>
</dbReference>
<evidence type="ECO:0000256" key="2">
    <source>
        <dbReference type="SAM" id="MobiDB-lite"/>
    </source>
</evidence>
<feature type="domain" description="Yeast cell wall synthesis Kre9/Knh1-like N-terminal" evidence="4">
    <location>
        <begin position="30"/>
        <end position="119"/>
    </location>
</feature>
<proteinExistence type="predicted"/>
<dbReference type="STRING" id="1314674.A0A0D7B1M3"/>
<keyword evidence="6" id="KW-1185">Reference proteome</keyword>
<accession>A0A0D7B1M3</accession>
<feature type="chain" id="PRO_5002316850" description="Yeast cell wall synthesis Kre9/Knh1-like N-terminal domain-containing protein" evidence="3">
    <location>
        <begin position="24"/>
        <end position="232"/>
    </location>
</feature>
<sequence>MEFFSLRPLSIFGVLALASCASAAIFPTRPVSSTVYNVGQPAVIEWTWDQPSGPMGPFRVDLFAGNDTYITTLAKNVKPSMKSYTLFLSEDIPYIGRDYTMRMISKHPKHTVFTADFTIDGVSGPDSESKSASVNSNGEPQQAFHDSTNNANGTTSGMHTMSSATSVSMSTTSTSTSASSASTVTAPALDGNSGGSAGGLSNSADASTRKVDSMNRFIAVFWPACVGVLMAL</sequence>
<evidence type="ECO:0000256" key="1">
    <source>
        <dbReference type="ARBA" id="ARBA00022729"/>
    </source>
</evidence>
<dbReference type="PANTHER" id="PTHR40633:SF1">
    <property type="entry name" value="GPI ANCHORED SERINE-THREONINE RICH PROTEIN (AFU_ORTHOLOGUE AFUA_1G03630)"/>
    <property type="match status" value="1"/>
</dbReference>
<feature type="compositionally biased region" description="Low complexity" evidence="2">
    <location>
        <begin position="160"/>
        <end position="191"/>
    </location>
</feature>
<evidence type="ECO:0000256" key="3">
    <source>
        <dbReference type="SAM" id="SignalP"/>
    </source>
</evidence>
<organism evidence="5 6">
    <name type="scientific">Cylindrobasidium torrendii FP15055 ss-10</name>
    <dbReference type="NCBI Taxonomy" id="1314674"/>
    <lineage>
        <taxon>Eukaryota</taxon>
        <taxon>Fungi</taxon>
        <taxon>Dikarya</taxon>
        <taxon>Basidiomycota</taxon>
        <taxon>Agaricomycotina</taxon>
        <taxon>Agaricomycetes</taxon>
        <taxon>Agaricomycetidae</taxon>
        <taxon>Agaricales</taxon>
        <taxon>Marasmiineae</taxon>
        <taxon>Physalacriaceae</taxon>
        <taxon>Cylindrobasidium</taxon>
    </lineage>
</organism>
<evidence type="ECO:0000259" key="4">
    <source>
        <dbReference type="Pfam" id="PF10342"/>
    </source>
</evidence>
<dbReference type="OrthoDB" id="3250770at2759"/>
<feature type="signal peptide" evidence="3">
    <location>
        <begin position="1"/>
        <end position="23"/>
    </location>
</feature>
<evidence type="ECO:0000313" key="6">
    <source>
        <dbReference type="Proteomes" id="UP000054007"/>
    </source>
</evidence>
<dbReference type="EMBL" id="KN880656">
    <property type="protein sequence ID" value="KIY64064.1"/>
    <property type="molecule type" value="Genomic_DNA"/>
</dbReference>
<protein>
    <recommendedName>
        <fullName evidence="4">Yeast cell wall synthesis Kre9/Knh1-like N-terminal domain-containing protein</fullName>
    </recommendedName>
</protein>
<gene>
    <name evidence="5" type="ORF">CYLTODRAFT_114830</name>
</gene>
<feature type="compositionally biased region" description="Polar residues" evidence="2">
    <location>
        <begin position="130"/>
        <end position="159"/>
    </location>
</feature>
<reference evidence="5 6" key="1">
    <citation type="journal article" date="2015" name="Fungal Genet. Biol.">
        <title>Evolution of novel wood decay mechanisms in Agaricales revealed by the genome sequences of Fistulina hepatica and Cylindrobasidium torrendii.</title>
        <authorList>
            <person name="Floudas D."/>
            <person name="Held B.W."/>
            <person name="Riley R."/>
            <person name="Nagy L.G."/>
            <person name="Koehler G."/>
            <person name="Ransdell A.S."/>
            <person name="Younus H."/>
            <person name="Chow J."/>
            <person name="Chiniquy J."/>
            <person name="Lipzen A."/>
            <person name="Tritt A."/>
            <person name="Sun H."/>
            <person name="Haridas S."/>
            <person name="LaButti K."/>
            <person name="Ohm R.A."/>
            <person name="Kues U."/>
            <person name="Blanchette R.A."/>
            <person name="Grigoriev I.V."/>
            <person name="Minto R.E."/>
            <person name="Hibbett D.S."/>
        </authorList>
    </citation>
    <scope>NUCLEOTIDE SEQUENCE [LARGE SCALE GENOMIC DNA]</scope>
    <source>
        <strain evidence="5 6">FP15055 ss-10</strain>
    </source>
</reference>
<dbReference type="AlphaFoldDB" id="A0A0D7B1M3"/>
<keyword evidence="1 3" id="KW-0732">Signal</keyword>
<dbReference type="PANTHER" id="PTHR40633">
    <property type="entry name" value="MATRIX PROTEIN, PUTATIVE (AFU_ORTHOLOGUE AFUA_8G05410)-RELATED"/>
    <property type="match status" value="1"/>
</dbReference>
<dbReference type="Pfam" id="PF10342">
    <property type="entry name" value="Kre9_KNH"/>
    <property type="match status" value="1"/>
</dbReference>
<feature type="region of interest" description="Disordered" evidence="2">
    <location>
        <begin position="124"/>
        <end position="206"/>
    </location>
</feature>